<dbReference type="InterPro" id="IPR036872">
    <property type="entry name" value="CH_dom_sf"/>
</dbReference>
<dbReference type="Gene3D" id="1.20.5.190">
    <property type="match status" value="2"/>
</dbReference>
<protein>
    <submittedName>
        <fullName evidence="5">IQ motif containing GTPase activating protein 2</fullName>
    </submittedName>
</protein>
<dbReference type="Pfam" id="PF00616">
    <property type="entry name" value="RasGAP"/>
    <property type="match status" value="1"/>
</dbReference>
<dbReference type="PROSITE" id="PS50096">
    <property type="entry name" value="IQ"/>
    <property type="match status" value="4"/>
</dbReference>
<dbReference type="PANTHER" id="PTHR14149:SF12">
    <property type="entry name" value="RAS GTPASE-ACTIVATING-LIKE PROTEIN IQGAP2"/>
    <property type="match status" value="1"/>
</dbReference>
<dbReference type="GO" id="GO:0007507">
    <property type="term" value="P:heart development"/>
    <property type="evidence" value="ECO:0007669"/>
    <property type="project" value="Ensembl"/>
</dbReference>
<evidence type="ECO:0000259" key="3">
    <source>
        <dbReference type="PROSITE" id="PS50020"/>
    </source>
</evidence>
<feature type="compositionally biased region" description="Basic residues" evidence="1">
    <location>
        <begin position="845"/>
        <end position="855"/>
    </location>
</feature>
<dbReference type="InterPro" id="IPR008936">
    <property type="entry name" value="Rho_GTPase_activation_prot"/>
</dbReference>
<dbReference type="SUPFAM" id="SSF47576">
    <property type="entry name" value="Calponin-homology domain, CH-domain"/>
    <property type="match status" value="1"/>
</dbReference>
<dbReference type="PROSITE" id="PS01159">
    <property type="entry name" value="WW_DOMAIN_1"/>
    <property type="match status" value="1"/>
</dbReference>
<dbReference type="GeneTree" id="ENSGT00950000183076"/>
<dbReference type="GO" id="GO:0005516">
    <property type="term" value="F:calmodulin binding"/>
    <property type="evidence" value="ECO:0007669"/>
    <property type="project" value="TreeGrafter"/>
</dbReference>
<dbReference type="InterPro" id="IPR023152">
    <property type="entry name" value="RasGAP_CS"/>
</dbReference>
<dbReference type="SUPFAM" id="SSF52540">
    <property type="entry name" value="P-loop containing nucleoside triphosphate hydrolases"/>
    <property type="match status" value="1"/>
</dbReference>
<dbReference type="Ensembl" id="ENSPNYT00000027154.1">
    <property type="protein sequence ID" value="ENSPNYP00000026508.1"/>
    <property type="gene ID" value="ENSPNYG00000019924.1"/>
</dbReference>
<name>A0A3B4GYN4_9CICH</name>
<evidence type="ECO:0000313" key="5">
    <source>
        <dbReference type="Ensembl" id="ENSPNYP00000026508.1"/>
    </source>
</evidence>
<dbReference type="InterPro" id="IPR001936">
    <property type="entry name" value="RasGAP_dom"/>
</dbReference>
<dbReference type="InterPro" id="IPR027417">
    <property type="entry name" value="P-loop_NTPase"/>
</dbReference>
<dbReference type="PROSITE" id="PS50021">
    <property type="entry name" value="CH"/>
    <property type="match status" value="1"/>
</dbReference>
<dbReference type="STRING" id="303518.ENSPNYP00000026508"/>
<dbReference type="SUPFAM" id="SSF143885">
    <property type="entry name" value="RGC domain-like"/>
    <property type="match status" value="1"/>
</dbReference>
<dbReference type="SMART" id="SM00323">
    <property type="entry name" value="RasGAP"/>
    <property type="match status" value="1"/>
</dbReference>
<dbReference type="Pfam" id="PF00612">
    <property type="entry name" value="IQ"/>
    <property type="match status" value="3"/>
</dbReference>
<dbReference type="FunFam" id="1.10.506.10:FF:000004">
    <property type="entry name" value="IQ motif containing GTPase activating protein 1"/>
    <property type="match status" value="1"/>
</dbReference>
<accession>A0A3B4GYN4</accession>
<sequence length="1575" mass="180290">MYHEETAALHRPRYGTIQDDERLSAEEMDERRRQNIAYEYLCHLEEAKRWMEACLEEDLPPTTELEERLRNGVYLGKLANFFAPKMVSEKRIYDRDQSRYKSKGLHFRHTDNTVQWLRAMESVGLPKDIYSPHLYWLEICPNCMFCFCCFYLFILFFYSNVPCQEEISNMRSELEKYGIQMPAFSKIGGILANELSIDEAALHAAVIAINEAVDRGQASVTMGALNNPNAMLRNTQEPLAQEYQDTLSQTKSRKRDQNIKKCDMYVAAILTRELHGHLKMVACADVLYRLCQHIPVTALINTAIRLGNALETVEELMNPEAQLPIVYQTAANLYQAELFSLQLQGGRSGLSHEELSVAVEMLSAVAVLNEVLDTKDPQAVIEQLTDSPLGFTNIDQDNLNRYSDMLIKERAEALSTGQEFLTWNDVQKCIDTVNVQVQEEHERIIAIAEINEALNSGDHEQTLAALLLPTAKLSGVNPATAKHYHDVLQNTKQLLCQSSGDESAVLWLDQIQEAILTANQDEKEALALSGAVAHINKTVNEGDSQNTLEALQAPSVGLRAVLPECADTYQDDLSQKQRDDFLKSTFCFPPGSTDGVWVKHCIKDKYDYFYNLETEQGTWEEPEGFEQNSGHLSKEEIQNVVTCVTAEYNREQLWLANECFVTKLQARVRGYLVRKKHVQRMEYLHQQEPHVIKLQACWKGYKQRKVYKERMNLLQKNVASIVKIQSFVKMWKAKREYNQRQQFFKDHEKEIVKIQAFLKANKAREDYRTLTGAKDPPLSVVRKFVHLLEQSPLDLQEEQEVTRLREEVVTKIRSNQQMEKDLNLMDIKIGLLVKNRITLQDVVSHNKKMKSKKNKASKDDPTAGDRLGIKGLSKGKRRKLEAYQHLFYLLQTNPSYLAKLIFQMPQNKSTKFMDTVIFTLYNYASNQREEYLLLKLFKTALEEEINSKVDQIQDIVTGNPTVIKMVVSFNRGARGHNTLRQLLAPVIKDIIEDKSLGLNTNPVEVYKAWVNQLESATGEASKLPYEVTPEQAMSHEEVRNRLQASSQTLRSATDKVLNSIVSSLDNLPYGMRYIAKVLKNSLHEKFPDASEDELLKIVGNLLYYRYMNPAIVAPDGFDIIDLSAGGQLHQDQRRNLGSVAKMLQHAAAKNLFEGENAHMTPMNNYISQTYEKFRLFFQSACDVPEPEEKFNIDEYSDMVNLSKPIIYISIEEIINTHSLLLEHLDAISPERNDLLHELLQDLGDVPDVETLLGEGAVDPNDQNRESALSQLAKTEISLTLTSKFELLEGDDRDLKTLSTKTKKLIVDVIRIQHGETLPEILETPATAAQESEHTRIVERRAVQDAQTPEGLKSSPALLEDSQLPLEQKKRKIIRNLRNLEQAGLATASNKYQDLINEISKDIRYQRRYRQRRKAELVKLQQTLTALNSKTAFYQEQMNYYDAYIKTCLDNLNRKNSRRSIKLDGKGEDKGSKKWKPQSLKYTAAKLHEKGVILEIEGLQTNQFKNVMFDISPTEEVGDFEVKAKFMGVEMEKVQLHFQDLLQLQYEGVAVMKMFDKAKVNVNLLIFLLNKKFYGK</sequence>
<dbReference type="SUPFAM" id="SSF48350">
    <property type="entry name" value="GTPase activation domain, GAP"/>
    <property type="match status" value="1"/>
</dbReference>
<feature type="region of interest" description="Disordered" evidence="1">
    <location>
        <begin position="1"/>
        <end position="25"/>
    </location>
</feature>
<feature type="domain" description="WW" evidence="3">
    <location>
        <begin position="597"/>
        <end position="624"/>
    </location>
</feature>
<dbReference type="Pfam" id="PF03836">
    <property type="entry name" value="RasGAP_C"/>
    <property type="match status" value="1"/>
</dbReference>
<feature type="domain" description="Calponin-homology (CH)" evidence="4">
    <location>
        <begin position="41"/>
        <end position="155"/>
    </location>
</feature>
<dbReference type="GO" id="GO:0005938">
    <property type="term" value="C:cell cortex"/>
    <property type="evidence" value="ECO:0007669"/>
    <property type="project" value="TreeGrafter"/>
</dbReference>
<dbReference type="Gene3D" id="1.10.506.10">
    <property type="entry name" value="GTPase Activation - p120gap, domain 1"/>
    <property type="match status" value="1"/>
</dbReference>
<dbReference type="Gene3D" id="1.10.418.10">
    <property type="entry name" value="Calponin-like domain"/>
    <property type="match status" value="1"/>
</dbReference>
<reference evidence="5" key="1">
    <citation type="submission" date="2023-09" db="UniProtKB">
        <authorList>
            <consortium name="Ensembl"/>
        </authorList>
    </citation>
    <scope>IDENTIFICATION</scope>
</reference>
<dbReference type="InterPro" id="IPR001202">
    <property type="entry name" value="WW_dom"/>
</dbReference>
<dbReference type="Pfam" id="PF00307">
    <property type="entry name" value="CH"/>
    <property type="match status" value="1"/>
</dbReference>
<dbReference type="PANTHER" id="PTHR14149">
    <property type="entry name" value="RAS GTPASE-ACTIVATING PROTEIN WITH IQ MOTIF"/>
    <property type="match status" value="1"/>
</dbReference>
<dbReference type="GO" id="GO:0003094">
    <property type="term" value="P:glomerular filtration"/>
    <property type="evidence" value="ECO:0007669"/>
    <property type="project" value="Ensembl"/>
</dbReference>
<dbReference type="GO" id="GO:0072015">
    <property type="term" value="P:podocyte development"/>
    <property type="evidence" value="ECO:0007669"/>
    <property type="project" value="Ensembl"/>
</dbReference>
<dbReference type="CDD" id="cd00201">
    <property type="entry name" value="WW"/>
    <property type="match status" value="1"/>
</dbReference>
<dbReference type="Gene3D" id="2.20.70.10">
    <property type="match status" value="1"/>
</dbReference>
<dbReference type="GO" id="GO:0051015">
    <property type="term" value="F:actin filament binding"/>
    <property type="evidence" value="ECO:0007669"/>
    <property type="project" value="TreeGrafter"/>
</dbReference>
<dbReference type="GO" id="GO:1903479">
    <property type="term" value="P:mitotic actomyosin contractile ring assembly actin filament organization"/>
    <property type="evidence" value="ECO:0007669"/>
    <property type="project" value="TreeGrafter"/>
</dbReference>
<organism evidence="5">
    <name type="scientific">Pundamilia nyererei</name>
    <dbReference type="NCBI Taxonomy" id="303518"/>
    <lineage>
        <taxon>Eukaryota</taxon>
        <taxon>Metazoa</taxon>
        <taxon>Chordata</taxon>
        <taxon>Craniata</taxon>
        <taxon>Vertebrata</taxon>
        <taxon>Euteleostomi</taxon>
        <taxon>Actinopterygii</taxon>
        <taxon>Neopterygii</taxon>
        <taxon>Teleostei</taxon>
        <taxon>Neoteleostei</taxon>
        <taxon>Acanthomorphata</taxon>
        <taxon>Ovalentaria</taxon>
        <taxon>Cichlomorphae</taxon>
        <taxon>Cichliformes</taxon>
        <taxon>Cichlidae</taxon>
        <taxon>African cichlids</taxon>
        <taxon>Pseudocrenilabrinae</taxon>
        <taxon>Haplochromini</taxon>
        <taxon>Pundamilia</taxon>
    </lineage>
</organism>
<dbReference type="GO" id="GO:0005096">
    <property type="term" value="F:GTPase activator activity"/>
    <property type="evidence" value="ECO:0007669"/>
    <property type="project" value="TreeGrafter"/>
</dbReference>
<dbReference type="InterPro" id="IPR000048">
    <property type="entry name" value="IQ_motif_EF-hand-BS"/>
</dbReference>
<feature type="domain" description="Ras-GAP" evidence="2">
    <location>
        <begin position="915"/>
        <end position="1148"/>
    </location>
</feature>
<dbReference type="PROSITE" id="PS50020">
    <property type="entry name" value="WW_DOMAIN_2"/>
    <property type="match status" value="1"/>
</dbReference>
<dbReference type="PROSITE" id="PS00509">
    <property type="entry name" value="RAS_GTPASE_ACTIV_1"/>
    <property type="match status" value="1"/>
</dbReference>
<evidence type="ECO:0000259" key="2">
    <source>
        <dbReference type="PROSITE" id="PS50018"/>
    </source>
</evidence>
<feature type="region of interest" description="Disordered" evidence="1">
    <location>
        <begin position="845"/>
        <end position="869"/>
    </location>
</feature>
<dbReference type="GO" id="GO:0120025">
    <property type="term" value="C:plasma membrane bounded cell projection"/>
    <property type="evidence" value="ECO:0007669"/>
    <property type="project" value="UniProtKB-ARBA"/>
</dbReference>
<evidence type="ECO:0000259" key="4">
    <source>
        <dbReference type="PROSITE" id="PS50021"/>
    </source>
</evidence>
<dbReference type="SMART" id="SM00015">
    <property type="entry name" value="IQ"/>
    <property type="match status" value="4"/>
</dbReference>
<evidence type="ECO:0000256" key="1">
    <source>
        <dbReference type="SAM" id="MobiDB-lite"/>
    </source>
</evidence>
<dbReference type="InterPro" id="IPR000593">
    <property type="entry name" value="RasGAP_C"/>
</dbReference>
<dbReference type="InterPro" id="IPR001715">
    <property type="entry name" value="CH_dom"/>
</dbReference>
<proteinExistence type="predicted"/>
<dbReference type="PROSITE" id="PS50018">
    <property type="entry name" value="RAS_GTPASE_ACTIV_2"/>
    <property type="match status" value="1"/>
</dbReference>